<evidence type="ECO:0000259" key="2">
    <source>
        <dbReference type="Pfam" id="PF17921"/>
    </source>
</evidence>
<dbReference type="AlphaFoldDB" id="A0A180G5H5"/>
<proteinExistence type="predicted"/>
<dbReference type="EMBL" id="ADAS02000246">
    <property type="protein sequence ID" value="OAV87937.1"/>
    <property type="molecule type" value="Genomic_DNA"/>
</dbReference>
<dbReference type="VEuPathDB" id="FungiDB:PTTG_29227"/>
<dbReference type="Pfam" id="PF17921">
    <property type="entry name" value="Integrase_H2C2"/>
    <property type="match status" value="1"/>
</dbReference>
<feature type="compositionally biased region" description="Low complexity" evidence="1">
    <location>
        <begin position="358"/>
        <end position="380"/>
    </location>
</feature>
<feature type="compositionally biased region" description="Polar residues" evidence="1">
    <location>
        <begin position="381"/>
        <end position="390"/>
    </location>
</feature>
<feature type="region of interest" description="Disordered" evidence="1">
    <location>
        <begin position="115"/>
        <end position="278"/>
    </location>
</feature>
<evidence type="ECO:0000256" key="1">
    <source>
        <dbReference type="SAM" id="MobiDB-lite"/>
    </source>
</evidence>
<dbReference type="EnsemblFungi" id="PTTG_29227-t43_1">
    <property type="protein sequence ID" value="PTTG_29227-t43_1-p1"/>
    <property type="gene ID" value="PTTG_29227"/>
</dbReference>
<dbReference type="InterPro" id="IPR041588">
    <property type="entry name" value="Integrase_H2C2"/>
</dbReference>
<feature type="compositionally biased region" description="Polar residues" evidence="1">
    <location>
        <begin position="115"/>
        <end position="126"/>
    </location>
</feature>
<name>A0A180G5H5_PUCT1</name>
<reference evidence="4 5" key="3">
    <citation type="journal article" date="2017" name="G3 (Bethesda)">
        <title>Comparative analysis highlights variable genome content of wheat rusts and divergence of the mating loci.</title>
        <authorList>
            <person name="Cuomo C.A."/>
            <person name="Bakkeren G."/>
            <person name="Khalil H.B."/>
            <person name="Panwar V."/>
            <person name="Joly D."/>
            <person name="Linning R."/>
            <person name="Sakthikumar S."/>
            <person name="Song X."/>
            <person name="Adiconis X."/>
            <person name="Fan L."/>
            <person name="Goldberg J.M."/>
            <person name="Levin J.Z."/>
            <person name="Young S."/>
            <person name="Zeng Q."/>
            <person name="Anikster Y."/>
            <person name="Bruce M."/>
            <person name="Wang M."/>
            <person name="Yin C."/>
            <person name="McCallum B."/>
            <person name="Szabo L.J."/>
            <person name="Hulbert S."/>
            <person name="Chen X."/>
            <person name="Fellers J.P."/>
        </authorList>
    </citation>
    <scope>NUCLEOTIDE SEQUENCE</scope>
    <source>
        <strain evidence="5">Isolate 1-1 / race 1 (BBBD)</strain>
        <strain evidence="4">isolate 1-1 / race 1 (BBBD)</strain>
    </source>
</reference>
<feature type="region of interest" description="Disordered" evidence="1">
    <location>
        <begin position="436"/>
        <end position="458"/>
    </location>
</feature>
<reference evidence="3" key="2">
    <citation type="submission" date="2016-05" db="EMBL/GenBank/DDBJ databases">
        <title>Comparative analysis highlights variable genome content of wheat rusts and divergence of the mating loci.</title>
        <authorList>
            <person name="Cuomo C.A."/>
            <person name="Bakkeren G."/>
            <person name="Szabo L."/>
            <person name="Khalil H."/>
            <person name="Joly D."/>
            <person name="Goldberg J."/>
            <person name="Young S."/>
            <person name="Zeng Q."/>
            <person name="Fellers J."/>
        </authorList>
    </citation>
    <scope>NUCLEOTIDE SEQUENCE [LARGE SCALE GENOMIC DNA]</scope>
    <source>
        <strain evidence="3">1-1 BBBD Race 1</strain>
    </source>
</reference>
<feature type="domain" description="Integrase zinc-binding" evidence="2">
    <location>
        <begin position="64"/>
        <end position="118"/>
    </location>
</feature>
<feature type="compositionally biased region" description="Pro residues" evidence="1">
    <location>
        <begin position="213"/>
        <end position="225"/>
    </location>
</feature>
<dbReference type="InterPro" id="IPR050951">
    <property type="entry name" value="Retrovirus_Pol_polyprotein"/>
</dbReference>
<organism evidence="3">
    <name type="scientific">Puccinia triticina (isolate 1-1 / race 1 (BBBD))</name>
    <name type="common">Brown leaf rust fungus</name>
    <dbReference type="NCBI Taxonomy" id="630390"/>
    <lineage>
        <taxon>Eukaryota</taxon>
        <taxon>Fungi</taxon>
        <taxon>Dikarya</taxon>
        <taxon>Basidiomycota</taxon>
        <taxon>Pucciniomycotina</taxon>
        <taxon>Pucciniomycetes</taxon>
        <taxon>Pucciniales</taxon>
        <taxon>Pucciniaceae</taxon>
        <taxon>Puccinia</taxon>
    </lineage>
</organism>
<dbReference type="PANTHER" id="PTHR37984:SF5">
    <property type="entry name" value="PROTEIN NYNRIN-LIKE"/>
    <property type="match status" value="1"/>
</dbReference>
<accession>A0A180G5H5</accession>
<evidence type="ECO:0000313" key="5">
    <source>
        <dbReference type="Proteomes" id="UP000005240"/>
    </source>
</evidence>
<dbReference type="Gene3D" id="1.10.340.70">
    <property type="match status" value="1"/>
</dbReference>
<reference evidence="4" key="4">
    <citation type="submission" date="2025-05" db="UniProtKB">
        <authorList>
            <consortium name="EnsemblFungi"/>
        </authorList>
    </citation>
    <scope>IDENTIFICATION</scope>
    <source>
        <strain evidence="4">isolate 1-1 / race 1 (BBBD)</strain>
    </source>
</reference>
<sequence length="458" mass="49610">MANGRPKLPGILAYITAQVKQRLLTGYATDTSIQELQRFLCLRGTCVEIDGLLFVEDRVVIPADPTLRLQLIMAAHNKSGHLGFPETISRLRRGYFWPSIGDDVKMFVRTCPTCQRKNMQPPSATTPAPPELSTGLLLPPATSSLPSGLNNLVQRPTRFFPEQAASTPATPTSSIITPSRAPHPGPRSNPPARTLVDLPGRSSQPDLGVVGPHPRPSSSPPPIPSSPALLTSPTTSSTDHRLAPPPALDHAVGCDPSFPVQLGNRSSARPPDQAADSHAARIKHLEKVIQVLLARSESTKPLCHPNLQAELAFVAPLAGSFRYSMDRGLQPVLSRATTTSLTKDWRDRGRNGQFNPIALSTPPRTTPTAPSRLSRTRPSANFQTPSTASLQPADCCPDNKCAPDLQTLHIQDPGRHEAPQLFPSSTFFSIAARHHLQQQHHPLPFQPPTKARHTGSEF</sequence>
<protein>
    <submittedName>
        <fullName evidence="4">Integrase_H2C2 domain-containing protein</fullName>
    </submittedName>
</protein>
<evidence type="ECO:0000313" key="4">
    <source>
        <dbReference type="EnsemblFungi" id="PTTG_29227-t43_1-p1"/>
    </source>
</evidence>
<gene>
    <name evidence="3" type="ORF">PTTG_29227</name>
</gene>
<feature type="region of interest" description="Disordered" evidence="1">
    <location>
        <begin position="345"/>
        <end position="392"/>
    </location>
</feature>
<dbReference type="PANTHER" id="PTHR37984">
    <property type="entry name" value="PROTEIN CBG26694"/>
    <property type="match status" value="1"/>
</dbReference>
<dbReference type="Proteomes" id="UP000005240">
    <property type="component" value="Unassembled WGS sequence"/>
</dbReference>
<feature type="compositionally biased region" description="Low complexity" evidence="1">
    <location>
        <begin position="164"/>
        <end position="180"/>
    </location>
</feature>
<evidence type="ECO:0000313" key="3">
    <source>
        <dbReference type="EMBL" id="OAV87937.1"/>
    </source>
</evidence>
<keyword evidence="5" id="KW-1185">Reference proteome</keyword>
<reference evidence="3" key="1">
    <citation type="submission" date="2009-11" db="EMBL/GenBank/DDBJ databases">
        <authorList>
            <consortium name="The Broad Institute Genome Sequencing Platform"/>
            <person name="Ward D."/>
            <person name="Feldgarden M."/>
            <person name="Earl A."/>
            <person name="Young S.K."/>
            <person name="Zeng Q."/>
            <person name="Koehrsen M."/>
            <person name="Alvarado L."/>
            <person name="Berlin A."/>
            <person name="Bochicchio J."/>
            <person name="Borenstein D."/>
            <person name="Chapman S.B."/>
            <person name="Chen Z."/>
            <person name="Engels R."/>
            <person name="Freedman E."/>
            <person name="Gellesch M."/>
            <person name="Goldberg J."/>
            <person name="Griggs A."/>
            <person name="Gujja S."/>
            <person name="Heilman E."/>
            <person name="Heiman D."/>
            <person name="Hepburn T."/>
            <person name="Howarth C."/>
            <person name="Jen D."/>
            <person name="Larson L."/>
            <person name="Lewis B."/>
            <person name="Mehta T."/>
            <person name="Park D."/>
            <person name="Pearson M."/>
            <person name="Roberts A."/>
            <person name="Saif S."/>
            <person name="Shea T."/>
            <person name="Shenoy N."/>
            <person name="Sisk P."/>
            <person name="Stolte C."/>
            <person name="Sykes S."/>
            <person name="Thomson T."/>
            <person name="Walk T."/>
            <person name="White J."/>
            <person name="Yandava C."/>
            <person name="Izard J."/>
            <person name="Baranova O.V."/>
            <person name="Blanton J.M."/>
            <person name="Tanner A.C."/>
            <person name="Dewhirst F.E."/>
            <person name="Haas B."/>
            <person name="Nusbaum C."/>
            <person name="Birren B."/>
        </authorList>
    </citation>
    <scope>NUCLEOTIDE SEQUENCE [LARGE SCALE GENOMIC DNA]</scope>
    <source>
        <strain evidence="3">1-1 BBBD Race 1</strain>
    </source>
</reference>
<feature type="compositionally biased region" description="Low complexity" evidence="1">
    <location>
        <begin position="132"/>
        <end position="149"/>
    </location>
</feature>
<dbReference type="OrthoDB" id="3095879at2759"/>
<feature type="compositionally biased region" description="Low complexity" evidence="1">
    <location>
        <begin position="226"/>
        <end position="237"/>
    </location>
</feature>